<dbReference type="Proteomes" id="UP000662314">
    <property type="component" value="Unassembled WGS sequence"/>
</dbReference>
<keyword evidence="2" id="KW-1185">Reference proteome</keyword>
<dbReference type="EMBL" id="JAECZA010000001">
    <property type="protein sequence ID" value="MBH8571593.1"/>
    <property type="molecule type" value="Genomic_DNA"/>
</dbReference>
<accession>A0A8J7I015</accession>
<gene>
    <name evidence="1" type="ORF">I8752_00835</name>
</gene>
<dbReference type="AlphaFoldDB" id="A0A8J7I015"/>
<comment type="caution">
    <text evidence="1">The sequence shown here is derived from an EMBL/GenBank/DDBJ whole genome shotgun (WGS) entry which is preliminary data.</text>
</comment>
<proteinExistence type="predicted"/>
<sequence>MVVAIKYGKDSREYEMAGGVRNSDRARKIRASRLKSIAEKASDENVKAV</sequence>
<evidence type="ECO:0000313" key="2">
    <source>
        <dbReference type="Proteomes" id="UP000662314"/>
    </source>
</evidence>
<evidence type="ECO:0000313" key="1">
    <source>
        <dbReference type="EMBL" id="MBH8571593.1"/>
    </source>
</evidence>
<reference evidence="1 2" key="1">
    <citation type="journal article" date="2021" name="Int. J. Syst. Evol. Microbiol.">
        <title>Amazonocrinis nigriterrae gen. nov., sp. nov., Atlanticothrix silvestris gen. nov., sp. nov. and Dendronalium phyllosphericum gen. nov., sp. nov., nostocacean cyanobacteria from Brazilian environments.</title>
        <authorList>
            <person name="Alvarenga D.O."/>
            <person name="Andreote A.P.D."/>
            <person name="Branco L.H.Z."/>
            <person name="Delbaje E."/>
            <person name="Cruz R.B."/>
            <person name="Varani A.M."/>
            <person name="Fiore M.F."/>
        </authorList>
    </citation>
    <scope>NUCLEOTIDE SEQUENCE [LARGE SCALE GENOMIC DNA]</scope>
    <source>
        <strain evidence="1 2">CENA369</strain>
    </source>
</reference>
<organism evidence="1 2">
    <name type="scientific">Dendronalium phyllosphericum CENA369</name>
    <dbReference type="NCBI Taxonomy" id="1725256"/>
    <lineage>
        <taxon>Bacteria</taxon>
        <taxon>Bacillati</taxon>
        <taxon>Cyanobacteriota</taxon>
        <taxon>Cyanophyceae</taxon>
        <taxon>Nostocales</taxon>
        <taxon>Nostocaceae</taxon>
        <taxon>Dendronalium</taxon>
        <taxon>Dendronalium phyllosphericum</taxon>
    </lineage>
</organism>
<name>A0A8J7I015_9NOST</name>
<dbReference type="RefSeq" id="WP_214430473.1">
    <property type="nucleotide sequence ID" value="NZ_CAWPUQ010000001.1"/>
</dbReference>
<protein>
    <submittedName>
        <fullName evidence="1">Uncharacterized protein</fullName>
    </submittedName>
</protein>